<gene>
    <name evidence="3" type="ORF">HMPREF1318_0265</name>
</gene>
<name>J0X6P8_9ACTO</name>
<reference evidence="3 4" key="1">
    <citation type="submission" date="2012-05" db="EMBL/GenBank/DDBJ databases">
        <authorList>
            <person name="Harkins D.M."/>
            <person name="Madupu R."/>
            <person name="Durkin A.S."/>
            <person name="Torralba M."/>
            <person name="Methe B."/>
            <person name="Sutton G.G."/>
            <person name="Nelson K.E."/>
        </authorList>
    </citation>
    <scope>NUCLEOTIDE SEQUENCE [LARGE SCALE GENOMIC DNA]</scope>
    <source>
        <strain evidence="3 4">F0489</strain>
    </source>
</reference>
<dbReference type="OrthoDB" id="366726at2"/>
<evidence type="ECO:0000256" key="2">
    <source>
        <dbReference type="SAM" id="SignalP"/>
    </source>
</evidence>
<dbReference type="PATRIC" id="fig|1125718.3.peg.1442"/>
<dbReference type="PROSITE" id="PS51257">
    <property type="entry name" value="PROKAR_LIPOPROTEIN"/>
    <property type="match status" value="1"/>
</dbReference>
<dbReference type="GO" id="GO:0015888">
    <property type="term" value="P:thiamine transport"/>
    <property type="evidence" value="ECO:0007669"/>
    <property type="project" value="TreeGrafter"/>
</dbReference>
<dbReference type="PANTHER" id="PTHR30006:SF2">
    <property type="entry name" value="ABC TRANSPORTER SUBSTRATE-BINDING PROTEIN"/>
    <property type="match status" value="1"/>
</dbReference>
<dbReference type="AlphaFoldDB" id="J0X6P8"/>
<dbReference type="GO" id="GO:0030288">
    <property type="term" value="C:outer membrane-bounded periplasmic space"/>
    <property type="evidence" value="ECO:0007669"/>
    <property type="project" value="TreeGrafter"/>
</dbReference>
<evidence type="ECO:0000256" key="1">
    <source>
        <dbReference type="ARBA" id="ARBA00022729"/>
    </source>
</evidence>
<dbReference type="Proteomes" id="UP000002941">
    <property type="component" value="Unassembled WGS sequence"/>
</dbReference>
<dbReference type="CDD" id="cd13544">
    <property type="entry name" value="PBP2_Fbp_like_1"/>
    <property type="match status" value="1"/>
</dbReference>
<keyword evidence="4" id="KW-1185">Reference proteome</keyword>
<evidence type="ECO:0000313" key="3">
    <source>
        <dbReference type="EMBL" id="EJF44326.1"/>
    </source>
</evidence>
<dbReference type="Gene3D" id="3.40.190.10">
    <property type="entry name" value="Periplasmic binding protein-like II"/>
    <property type="match status" value="2"/>
</dbReference>
<sequence length="355" mass="37429">MRIRSMLTAPTALTAIVASALALSGCSAPPGAEDSSGAGANGSLTVACSQQEDFCQAITAAYEKKTGSPVTYVRLGAGEVLARLETNPGEFDIWMGGQAENHLVASDKGWIEDYISPNASALPAEYNDEKGTWSGFYTDSIAFCSNQDELDRLGVKAPQSFEDLLDPGLKGHIAMPHPATAGVGYMAMYTVAQLHNGDQTATIDYFKQLNGSIMQYSKSAATGTEQAGRGETAVAIALDSDCQKAIDAGYSSLTLSYPQEGTGYEVGAVSVLANARNGEGAKAMMDWLLSTEAQDLYADVPSYAAPTLPDAKVGESVPKQDGLKHVTWDNRDAADSRTEYIDAFEEQVAGSSEAK</sequence>
<dbReference type="PANTHER" id="PTHR30006">
    <property type="entry name" value="THIAMINE-BINDING PERIPLASMIC PROTEIN-RELATED"/>
    <property type="match status" value="1"/>
</dbReference>
<dbReference type="Pfam" id="PF13343">
    <property type="entry name" value="SBP_bac_6"/>
    <property type="match status" value="1"/>
</dbReference>
<dbReference type="GO" id="GO:0030976">
    <property type="term" value="F:thiamine pyrophosphate binding"/>
    <property type="evidence" value="ECO:0007669"/>
    <property type="project" value="TreeGrafter"/>
</dbReference>
<keyword evidence="1 2" id="KW-0732">Signal</keyword>
<dbReference type="eggNOG" id="COG1840">
    <property type="taxonomic scope" value="Bacteria"/>
</dbReference>
<dbReference type="SUPFAM" id="SSF53850">
    <property type="entry name" value="Periplasmic binding protein-like II"/>
    <property type="match status" value="1"/>
</dbReference>
<feature type="signal peptide" evidence="2">
    <location>
        <begin position="1"/>
        <end position="22"/>
    </location>
</feature>
<feature type="chain" id="PRO_5038520588" evidence="2">
    <location>
        <begin position="23"/>
        <end position="355"/>
    </location>
</feature>
<dbReference type="GO" id="GO:0030975">
    <property type="term" value="F:thiamine binding"/>
    <property type="evidence" value="ECO:0007669"/>
    <property type="project" value="TreeGrafter"/>
</dbReference>
<dbReference type="RefSeq" id="WP_008731555.1">
    <property type="nucleotide sequence ID" value="NZ_AKFT01000113.1"/>
</dbReference>
<proteinExistence type="predicted"/>
<comment type="caution">
    <text evidence="3">The sequence shown here is derived from an EMBL/GenBank/DDBJ whole genome shotgun (WGS) entry which is preliminary data.</text>
</comment>
<dbReference type="PIRSF" id="PIRSF002825">
    <property type="entry name" value="CfbpA"/>
    <property type="match status" value="1"/>
</dbReference>
<protein>
    <submittedName>
        <fullName evidence="3">ABC transporter, solute-binding protein</fullName>
    </submittedName>
</protein>
<organism evidence="3 4">
    <name type="scientific">Actinomyces massiliensis F0489</name>
    <dbReference type="NCBI Taxonomy" id="1125718"/>
    <lineage>
        <taxon>Bacteria</taxon>
        <taxon>Bacillati</taxon>
        <taxon>Actinomycetota</taxon>
        <taxon>Actinomycetes</taxon>
        <taxon>Actinomycetales</taxon>
        <taxon>Actinomycetaceae</taxon>
        <taxon>Actinomyces</taxon>
    </lineage>
</organism>
<dbReference type="EMBL" id="AKFT01000113">
    <property type="protein sequence ID" value="EJF44326.1"/>
    <property type="molecule type" value="Genomic_DNA"/>
</dbReference>
<dbReference type="InterPro" id="IPR026045">
    <property type="entry name" value="Ferric-bd"/>
</dbReference>
<accession>J0X6P8</accession>
<evidence type="ECO:0000313" key="4">
    <source>
        <dbReference type="Proteomes" id="UP000002941"/>
    </source>
</evidence>